<proteinExistence type="predicted"/>
<gene>
    <name evidence="1" type="ORF">METZ01_LOCUS236549</name>
</gene>
<reference evidence="1" key="1">
    <citation type="submission" date="2018-05" db="EMBL/GenBank/DDBJ databases">
        <authorList>
            <person name="Lanie J.A."/>
            <person name="Ng W.-L."/>
            <person name="Kazmierczak K.M."/>
            <person name="Andrzejewski T.M."/>
            <person name="Davidsen T.M."/>
            <person name="Wayne K.J."/>
            <person name="Tettelin H."/>
            <person name="Glass J.I."/>
            <person name="Rusch D."/>
            <person name="Podicherti R."/>
            <person name="Tsui H.-C.T."/>
            <person name="Winkler M.E."/>
        </authorList>
    </citation>
    <scope>NUCLEOTIDE SEQUENCE</scope>
</reference>
<feature type="non-terminal residue" evidence="1">
    <location>
        <position position="138"/>
    </location>
</feature>
<protein>
    <submittedName>
        <fullName evidence="1">Uncharacterized protein</fullName>
    </submittedName>
</protein>
<dbReference type="EMBL" id="UINC01059841">
    <property type="protein sequence ID" value="SVB83695.1"/>
    <property type="molecule type" value="Genomic_DNA"/>
</dbReference>
<name>A0A382H996_9ZZZZ</name>
<dbReference type="AlphaFoldDB" id="A0A382H996"/>
<sequence>MKIIFIFSFIISSSLSQEIFVQTEEKNLYRSAVEYSFDEILDNGAYTFTLENLSGIIKITGHAGSGSHLVIDNRVRAVSNKNAIAILKNSQINVYHDDDNKNVSIKKISERYDHKIITTIDLHIPINTNIKGFVKNGD</sequence>
<organism evidence="1">
    <name type="scientific">marine metagenome</name>
    <dbReference type="NCBI Taxonomy" id="408172"/>
    <lineage>
        <taxon>unclassified sequences</taxon>
        <taxon>metagenomes</taxon>
        <taxon>ecological metagenomes</taxon>
    </lineage>
</organism>
<accession>A0A382H996</accession>
<evidence type="ECO:0000313" key="1">
    <source>
        <dbReference type="EMBL" id="SVB83695.1"/>
    </source>
</evidence>